<comment type="caution">
    <text evidence="1">The sequence shown here is derived from an EMBL/GenBank/DDBJ whole genome shotgun (WGS) entry which is preliminary data.</text>
</comment>
<proteinExistence type="predicted"/>
<dbReference type="RefSeq" id="XP_073561896.1">
    <property type="nucleotide sequence ID" value="XM_073699644.1"/>
</dbReference>
<evidence type="ECO:0000313" key="1">
    <source>
        <dbReference type="EMBL" id="TFB05695.1"/>
    </source>
</evidence>
<gene>
    <name evidence="1" type="ORF">CCMA1212_002255</name>
</gene>
<accession>A0ABY2HEE9</accession>
<organism evidence="1 2">
    <name type="scientific">Trichoderma ghanense</name>
    <dbReference type="NCBI Taxonomy" id="65468"/>
    <lineage>
        <taxon>Eukaryota</taxon>
        <taxon>Fungi</taxon>
        <taxon>Dikarya</taxon>
        <taxon>Ascomycota</taxon>
        <taxon>Pezizomycotina</taxon>
        <taxon>Sordariomycetes</taxon>
        <taxon>Hypocreomycetidae</taxon>
        <taxon>Hypocreales</taxon>
        <taxon>Hypocreaceae</taxon>
        <taxon>Trichoderma</taxon>
    </lineage>
</organism>
<keyword evidence="2" id="KW-1185">Reference proteome</keyword>
<dbReference type="Proteomes" id="UP001642720">
    <property type="component" value="Unassembled WGS sequence"/>
</dbReference>
<sequence length="145" mass="16413">MQALYTRPAGPRRVKMRRCNTQRSLQYESHPPEPPSLQLPTLCRMTDGHTRKTLRASLRGRFCASCLALSLAVEALLALPRQRLRACLDPAELSMAVESSYAKHCGGSVFSAVSRQRPSRQEPCEREERRRQASRCEPRVLVLPL</sequence>
<name>A0ABY2HEE9_9HYPO</name>
<evidence type="ECO:0000313" key="2">
    <source>
        <dbReference type="Proteomes" id="UP001642720"/>
    </source>
</evidence>
<reference evidence="1 2" key="1">
    <citation type="submission" date="2018-01" db="EMBL/GenBank/DDBJ databases">
        <title>Genome characterization of the sugarcane-associated fungus Trichoderma ghanense CCMA-1212 and their application in lignocelulose bioconversion.</title>
        <authorList>
            <person name="Steindorff A.S."/>
            <person name="Mendes T.D."/>
            <person name="Vilela E.S.D."/>
            <person name="Rodrigues D.S."/>
            <person name="Formighieri E.F."/>
            <person name="Melo I.S."/>
            <person name="Favaro L.C.L."/>
        </authorList>
    </citation>
    <scope>NUCLEOTIDE SEQUENCE [LARGE SCALE GENOMIC DNA]</scope>
    <source>
        <strain evidence="1 2">CCMA-1212</strain>
    </source>
</reference>
<protein>
    <submittedName>
        <fullName evidence="1">Uncharacterized protein</fullName>
    </submittedName>
</protein>
<dbReference type="GeneID" id="300574094"/>
<dbReference type="EMBL" id="PPTA01000002">
    <property type="protein sequence ID" value="TFB05695.1"/>
    <property type="molecule type" value="Genomic_DNA"/>
</dbReference>